<dbReference type="EMBL" id="MSPP01000002">
    <property type="protein sequence ID" value="OUD09941.1"/>
    <property type="molecule type" value="Genomic_DNA"/>
</dbReference>
<dbReference type="SUPFAM" id="SSF55729">
    <property type="entry name" value="Acyl-CoA N-acyltransferases (Nat)"/>
    <property type="match status" value="1"/>
</dbReference>
<feature type="domain" description="N-acetyltransferase" evidence="1">
    <location>
        <begin position="14"/>
        <end position="180"/>
    </location>
</feature>
<evidence type="ECO:0000313" key="2">
    <source>
        <dbReference type="EMBL" id="OUD09941.1"/>
    </source>
</evidence>
<dbReference type="OrthoDB" id="9801656at2"/>
<dbReference type="PANTHER" id="PTHR43610">
    <property type="entry name" value="BLL6696 PROTEIN"/>
    <property type="match status" value="1"/>
</dbReference>
<dbReference type="Gene3D" id="3.40.630.30">
    <property type="match status" value="1"/>
</dbReference>
<name>A0A251X054_9RHOB</name>
<dbReference type="Pfam" id="PF13302">
    <property type="entry name" value="Acetyltransf_3"/>
    <property type="match status" value="1"/>
</dbReference>
<dbReference type="AlphaFoldDB" id="A0A251X054"/>
<gene>
    <name evidence="2" type="ORF">BVC71_08380</name>
</gene>
<dbReference type="Proteomes" id="UP000194664">
    <property type="component" value="Unassembled WGS sequence"/>
</dbReference>
<protein>
    <recommendedName>
        <fullName evidence="1">N-acetyltransferase domain-containing protein</fullName>
    </recommendedName>
</protein>
<reference evidence="2 3" key="1">
    <citation type="submission" date="2016-12" db="EMBL/GenBank/DDBJ databases">
        <title>The draft genome sequence of HSLHS2.</title>
        <authorList>
            <person name="Hu D."/>
            <person name="Wang L."/>
            <person name="Shao Z."/>
        </authorList>
    </citation>
    <scope>NUCLEOTIDE SEQUENCE [LARGE SCALE GENOMIC DNA]</scope>
    <source>
        <strain evidence="2">MCCC 1A06712</strain>
    </source>
</reference>
<dbReference type="RefSeq" id="WP_086451169.1">
    <property type="nucleotide sequence ID" value="NZ_MSPP01000002.1"/>
</dbReference>
<evidence type="ECO:0000313" key="3">
    <source>
        <dbReference type="Proteomes" id="UP000194664"/>
    </source>
</evidence>
<evidence type="ECO:0000259" key="1">
    <source>
        <dbReference type="PROSITE" id="PS51186"/>
    </source>
</evidence>
<dbReference type="PROSITE" id="PS51186">
    <property type="entry name" value="GNAT"/>
    <property type="match status" value="1"/>
</dbReference>
<dbReference type="InterPro" id="IPR000182">
    <property type="entry name" value="GNAT_dom"/>
</dbReference>
<organism evidence="2 3">
    <name type="scientific">Marivivens niveibacter</name>
    <dbReference type="NCBI Taxonomy" id="1930667"/>
    <lineage>
        <taxon>Bacteria</taxon>
        <taxon>Pseudomonadati</taxon>
        <taxon>Pseudomonadota</taxon>
        <taxon>Alphaproteobacteria</taxon>
        <taxon>Rhodobacterales</taxon>
        <taxon>Paracoccaceae</taxon>
        <taxon>Marivivens group</taxon>
        <taxon>Marivivens</taxon>
    </lineage>
</organism>
<accession>A0A251X054</accession>
<sequence>MTFDTQPSISGYGYRIDPLREEDREALYQAASDPLTWAGHPATTRHQRPNFDRYFDDNLSSKQTVVLRNDAGTVIGCSRYYPAPDVENSISIGYTFIDCKFWGGDTNYAFKRLMLEHAFKTYDEVWFHIAPSNIRSQKGTGKLGAVWRYDASLGLMGTPPEDWKCYTISKEAWENTVNQRENASQAQ</sequence>
<proteinExistence type="predicted"/>
<comment type="caution">
    <text evidence="2">The sequence shown here is derived from an EMBL/GenBank/DDBJ whole genome shotgun (WGS) entry which is preliminary data.</text>
</comment>
<dbReference type="InterPro" id="IPR016181">
    <property type="entry name" value="Acyl_CoA_acyltransferase"/>
</dbReference>
<dbReference type="GO" id="GO:0016747">
    <property type="term" value="F:acyltransferase activity, transferring groups other than amino-acyl groups"/>
    <property type="evidence" value="ECO:0007669"/>
    <property type="project" value="InterPro"/>
</dbReference>
<keyword evidence="3" id="KW-1185">Reference proteome</keyword>
<dbReference type="PANTHER" id="PTHR43610:SF1">
    <property type="entry name" value="N-ACETYLTRANSFERASE DOMAIN-CONTAINING PROTEIN"/>
    <property type="match status" value="1"/>
</dbReference>